<reference evidence="3" key="1">
    <citation type="journal article" date="2019" name="Int. J. Syst. Evol. Microbiol.">
        <title>The Global Catalogue of Microorganisms (GCM) 10K type strain sequencing project: providing services to taxonomists for standard genome sequencing and annotation.</title>
        <authorList>
            <consortium name="The Broad Institute Genomics Platform"/>
            <consortium name="The Broad Institute Genome Sequencing Center for Infectious Disease"/>
            <person name="Wu L."/>
            <person name="Ma J."/>
        </authorList>
    </citation>
    <scope>NUCLEOTIDE SEQUENCE [LARGE SCALE GENOMIC DNA]</scope>
    <source>
        <strain evidence="3">JCM 17810</strain>
    </source>
</reference>
<gene>
    <name evidence="2" type="ORF">GCM10023169_24830</name>
</gene>
<evidence type="ECO:0000259" key="1">
    <source>
        <dbReference type="Pfam" id="PF01872"/>
    </source>
</evidence>
<proteinExistence type="predicted"/>
<accession>A0ABP8LCA1</accession>
<dbReference type="PANTHER" id="PTHR38011">
    <property type="entry name" value="DIHYDROFOLATE REDUCTASE FAMILY PROTEIN (AFU_ORTHOLOGUE AFUA_8G06820)"/>
    <property type="match status" value="1"/>
</dbReference>
<feature type="domain" description="Bacterial bifunctional deaminase-reductase C-terminal" evidence="1">
    <location>
        <begin position="2"/>
        <end position="182"/>
    </location>
</feature>
<keyword evidence="3" id="KW-1185">Reference proteome</keyword>
<dbReference type="Gene3D" id="3.40.430.10">
    <property type="entry name" value="Dihydrofolate Reductase, subunit A"/>
    <property type="match status" value="1"/>
</dbReference>
<name>A0ABP8LCA1_9MICO</name>
<dbReference type="PANTHER" id="PTHR38011:SF11">
    <property type="entry name" value="2,5-DIAMINO-6-RIBOSYLAMINO-4(3H)-PYRIMIDINONE 5'-PHOSPHATE REDUCTASE"/>
    <property type="match status" value="1"/>
</dbReference>
<dbReference type="InterPro" id="IPR002734">
    <property type="entry name" value="RibDG_C"/>
</dbReference>
<evidence type="ECO:0000313" key="3">
    <source>
        <dbReference type="Proteomes" id="UP001500622"/>
    </source>
</evidence>
<dbReference type="Pfam" id="PF01872">
    <property type="entry name" value="RibD_C"/>
    <property type="match status" value="1"/>
</dbReference>
<dbReference type="InterPro" id="IPR050765">
    <property type="entry name" value="Riboflavin_Biosynth_HTPR"/>
</dbReference>
<protein>
    <submittedName>
        <fullName evidence="2">Dihydrofolate reductase family protein</fullName>
    </submittedName>
</protein>
<comment type="caution">
    <text evidence="2">The sequence shown here is derived from an EMBL/GenBank/DDBJ whole genome shotgun (WGS) entry which is preliminary data.</text>
</comment>
<organism evidence="2 3">
    <name type="scientific">Georgenia halophila</name>
    <dbReference type="NCBI Taxonomy" id="620889"/>
    <lineage>
        <taxon>Bacteria</taxon>
        <taxon>Bacillati</taxon>
        <taxon>Actinomycetota</taxon>
        <taxon>Actinomycetes</taxon>
        <taxon>Micrococcales</taxon>
        <taxon>Bogoriellaceae</taxon>
        <taxon>Georgenia</taxon>
    </lineage>
</organism>
<dbReference type="EMBL" id="BAABGN010000011">
    <property type="protein sequence ID" value="GAA4426255.1"/>
    <property type="molecule type" value="Genomic_DNA"/>
</dbReference>
<dbReference type="RefSeq" id="WP_345216574.1">
    <property type="nucleotide sequence ID" value="NZ_BAABGN010000011.1"/>
</dbReference>
<sequence length="191" mass="20634">MRKLIYLIATSVDGFIARTDGSFEDFPNHPDTLATFFGEYPEACPAHARDALGITGEPKHFDTVIMGARTHEPAIEAGLTSAYPHLDHYVVTHRTDWPADAAVTFVRDDPQALVRDLKQRPGKDIWLAGGGNLAGQLVEEIDEYHLKVNPVLLGEGIPLLAGNGVGVRLRPVASRPFGAGVTLATYVPAGR</sequence>
<evidence type="ECO:0000313" key="2">
    <source>
        <dbReference type="EMBL" id="GAA4426255.1"/>
    </source>
</evidence>
<dbReference type="SUPFAM" id="SSF53597">
    <property type="entry name" value="Dihydrofolate reductase-like"/>
    <property type="match status" value="1"/>
</dbReference>
<dbReference type="InterPro" id="IPR024072">
    <property type="entry name" value="DHFR-like_dom_sf"/>
</dbReference>
<dbReference type="Proteomes" id="UP001500622">
    <property type="component" value="Unassembled WGS sequence"/>
</dbReference>